<feature type="region of interest" description="Disordered" evidence="1">
    <location>
        <begin position="347"/>
        <end position="368"/>
    </location>
</feature>
<keyword evidence="3" id="KW-0808">Transferase</keyword>
<evidence type="ECO:0000256" key="1">
    <source>
        <dbReference type="SAM" id="MobiDB-lite"/>
    </source>
</evidence>
<comment type="caution">
    <text evidence="3">The sequence shown here is derived from an EMBL/GenBank/DDBJ whole genome shotgun (WGS) entry which is preliminary data.</text>
</comment>
<evidence type="ECO:0000313" key="3">
    <source>
        <dbReference type="EMBL" id="GJT95776.1"/>
    </source>
</evidence>
<evidence type="ECO:0000313" key="4">
    <source>
        <dbReference type="Proteomes" id="UP001151760"/>
    </source>
</evidence>
<dbReference type="InterPro" id="IPR000477">
    <property type="entry name" value="RT_dom"/>
</dbReference>
<reference evidence="3" key="2">
    <citation type="submission" date="2022-01" db="EMBL/GenBank/DDBJ databases">
        <authorList>
            <person name="Yamashiro T."/>
            <person name="Shiraishi A."/>
            <person name="Satake H."/>
            <person name="Nakayama K."/>
        </authorList>
    </citation>
    <scope>NUCLEOTIDE SEQUENCE</scope>
</reference>
<dbReference type="InterPro" id="IPR026960">
    <property type="entry name" value="RVT-Znf"/>
</dbReference>
<proteinExistence type="predicted"/>
<dbReference type="Pfam" id="PF13966">
    <property type="entry name" value="zf-RVT"/>
    <property type="match status" value="1"/>
</dbReference>
<dbReference type="GO" id="GO:0003964">
    <property type="term" value="F:RNA-directed DNA polymerase activity"/>
    <property type="evidence" value="ECO:0007669"/>
    <property type="project" value="UniProtKB-KW"/>
</dbReference>
<dbReference type="SUPFAM" id="SSF56672">
    <property type="entry name" value="DNA/RNA polymerases"/>
    <property type="match status" value="1"/>
</dbReference>
<dbReference type="InterPro" id="IPR035979">
    <property type="entry name" value="RBD_domain_sf"/>
</dbReference>
<protein>
    <submittedName>
        <fullName evidence="3">RNA-directed DNA polymerase, eukaryota</fullName>
    </submittedName>
</protein>
<dbReference type="PANTHER" id="PTHR33116:SF78">
    <property type="entry name" value="OS12G0587133 PROTEIN"/>
    <property type="match status" value="1"/>
</dbReference>
<dbReference type="SUPFAM" id="SSF56219">
    <property type="entry name" value="DNase I-like"/>
    <property type="match status" value="1"/>
</dbReference>
<feature type="region of interest" description="Disordered" evidence="1">
    <location>
        <begin position="288"/>
        <end position="334"/>
    </location>
</feature>
<evidence type="ECO:0000259" key="2">
    <source>
        <dbReference type="PROSITE" id="PS50878"/>
    </source>
</evidence>
<dbReference type="Pfam" id="PF03372">
    <property type="entry name" value="Exo_endo_phos"/>
    <property type="match status" value="1"/>
</dbReference>
<dbReference type="InterPro" id="IPR043502">
    <property type="entry name" value="DNA/RNA_pol_sf"/>
</dbReference>
<dbReference type="PANTHER" id="PTHR33116">
    <property type="entry name" value="REVERSE TRANSCRIPTASE ZINC-BINDING DOMAIN-CONTAINING PROTEIN-RELATED-RELATED"/>
    <property type="match status" value="1"/>
</dbReference>
<keyword evidence="3" id="KW-0548">Nucleotidyltransferase</keyword>
<feature type="compositionally biased region" description="Polar residues" evidence="1">
    <location>
        <begin position="317"/>
        <end position="333"/>
    </location>
</feature>
<gene>
    <name evidence="3" type="ORF">Tco_1091294</name>
</gene>
<accession>A0ABQ5I6L4</accession>
<dbReference type="EMBL" id="BQNB010020421">
    <property type="protein sequence ID" value="GJT95776.1"/>
    <property type="molecule type" value="Genomic_DNA"/>
</dbReference>
<dbReference type="SUPFAM" id="SSF54928">
    <property type="entry name" value="RNA-binding domain, RBD"/>
    <property type="match status" value="1"/>
</dbReference>
<sequence length="1546" mass="175823">MSFQRSKEDHVVHISKSIFVTNFPDNFGSSDLWKVCEGYGKVVDVYIPNRMSKAASKYVKPSGYTPSNVHGKSGSYSKAVRGNFPLNVPATLASSTPALVLDDACAIIRDFSRHVIGKVKDINSIPNLRTLLSKEGFPKVKLSFLGGLWVMLGSENEATKISLLDHVGVNSWFHTLQDVPHDFVSEERVVWVDIEGVPLNVWSRETFMKIGNKWGEALDIEDNSGSSFARKRLCVLTKQPDTILEKFKVTFKGKVFMVRAKELFTWNPIFLEPKELVYTSDDESVQGAKNQSVGLQHSDEISDDDSDVDGVPDTVFGENSSSQHAPCSETGKQQSDDPFCIYDHLKKQPVGGNRDASPSLSHPPGFTPVVSQVRKDDICVEDVTANGVDKEYSPLVNAKVMHNSQEVPDSSKDESASLNTGPVRNGGSILDVLEDMVRVGHSMGYKLEGCLGHKTKKEWVKELNLKHRINFLALQETKLERVSHMDVKFMWGNSNYDFVSSESVGSSGGILCIWEASIFKKDYATISDNFIAIYGTWLPCNAKILIVVIYAPQQHSYKRVLWEYTSSLLGRWNGEAIVMGDFNEVRSMNERLGSVFNKSSARLFDQFISSSGLVDVNMEGYSFTWSHPSASKMSKLDRFLVTEGILLLYPSISALCLDRHLSDHRPILLREVSTDYGPIPFRFYHSWFRLEGFDEMVEHAWLSFSYSDSNGMIRFKKKLQALKLIIRQWVKEKKLHQNNVRNSLTSELRDIDKDLDRGNVSDIILLKRMVLLRQIQDINLMEAKESFQKSKIKWAIEGDENTKFFHGIINKKRSQLSIRGVFVDGNWCIDPNMVKDSFKNHFEARFKQPSNTRFKLNAPFDKRLSSDQMEDMDRDVSRDEIRRAVWNCGENKSPGPDGYTFEFFRKYWSFVGPDFCVAVEHFFATGLFPKGCNSSFIALIPKVADAKFVTDFRPISLIGCVYKVITKVLANRLASVISDLVSETQSAFVANRQILDGPFILNEVLNWCKRNRRQAMFFKVDFAKAYDSVRWDYLLDVLHAFGFGPNWCRWIRDTFSSAMASILVNGSPTSEFPFFCGLKQGDPLAPYLFILIMETLHISFSRAVNDGIFKGVHLHGTVNISHLFYADDAMFIGEWSDSNLQSIVNILNCFFLASGLKINILKSQVMGVGVPHNIVVQAADLIGCTVMRSPFRYLGVMVGECMSRRSAWASTVHKLQLRLSKWKVKTLSIGGRLTLLKSVLGASPLYNLSIFKVPKGVLKDMESIRSLGVSSFHALNRALLLKWVWRFISRNESLWFKVIQALYGPSFDLHASNHTSIWCSILREVRVLKDKGFYFISHCKRRVGDGLRTRFWNDLWISDGLLHDRFPRLFALEMDKEVLVAVKLGASSVADSFRRGVHDETKRQQWSDLSSLVASVSLSSSKDRWICDLTGDGEFKIKVNVFAWRAHRDRLPTRLNLSRRGVVLDSILCPLCDADVEDVHHVMFRCDMALSVPRKICWWWELDWQVLSSFSDWNGWFLSIRLPSFIKSILEGVFCVARWRIWMFRN</sequence>
<name>A0ABQ5I6L4_9ASTR</name>
<feature type="compositionally biased region" description="Acidic residues" evidence="1">
    <location>
        <begin position="301"/>
        <end position="310"/>
    </location>
</feature>
<organism evidence="3 4">
    <name type="scientific">Tanacetum coccineum</name>
    <dbReference type="NCBI Taxonomy" id="301880"/>
    <lineage>
        <taxon>Eukaryota</taxon>
        <taxon>Viridiplantae</taxon>
        <taxon>Streptophyta</taxon>
        <taxon>Embryophyta</taxon>
        <taxon>Tracheophyta</taxon>
        <taxon>Spermatophyta</taxon>
        <taxon>Magnoliopsida</taxon>
        <taxon>eudicotyledons</taxon>
        <taxon>Gunneridae</taxon>
        <taxon>Pentapetalae</taxon>
        <taxon>asterids</taxon>
        <taxon>campanulids</taxon>
        <taxon>Asterales</taxon>
        <taxon>Asteraceae</taxon>
        <taxon>Asteroideae</taxon>
        <taxon>Anthemideae</taxon>
        <taxon>Anthemidinae</taxon>
        <taxon>Tanacetum</taxon>
    </lineage>
</organism>
<keyword evidence="4" id="KW-1185">Reference proteome</keyword>
<dbReference type="InterPro" id="IPR005135">
    <property type="entry name" value="Endo/exonuclease/phosphatase"/>
</dbReference>
<dbReference type="Gene3D" id="3.60.10.10">
    <property type="entry name" value="Endonuclease/exonuclease/phosphatase"/>
    <property type="match status" value="1"/>
</dbReference>
<dbReference type="Proteomes" id="UP001151760">
    <property type="component" value="Unassembled WGS sequence"/>
</dbReference>
<keyword evidence="3" id="KW-0695">RNA-directed DNA polymerase</keyword>
<feature type="domain" description="Reverse transcriptase" evidence="2">
    <location>
        <begin position="921"/>
        <end position="1198"/>
    </location>
</feature>
<reference evidence="3" key="1">
    <citation type="journal article" date="2022" name="Int. J. Mol. Sci.">
        <title>Draft Genome of Tanacetum Coccineum: Genomic Comparison of Closely Related Tanacetum-Family Plants.</title>
        <authorList>
            <person name="Yamashiro T."/>
            <person name="Shiraishi A."/>
            <person name="Nakayama K."/>
            <person name="Satake H."/>
        </authorList>
    </citation>
    <scope>NUCLEOTIDE SEQUENCE</scope>
</reference>
<dbReference type="CDD" id="cd01650">
    <property type="entry name" value="RT_nLTR_like"/>
    <property type="match status" value="1"/>
</dbReference>
<dbReference type="Pfam" id="PF00078">
    <property type="entry name" value="RVT_1"/>
    <property type="match status" value="1"/>
</dbReference>
<dbReference type="PROSITE" id="PS50878">
    <property type="entry name" value="RT_POL"/>
    <property type="match status" value="1"/>
</dbReference>
<dbReference type="InterPro" id="IPR036691">
    <property type="entry name" value="Endo/exonu/phosph_ase_sf"/>
</dbReference>